<dbReference type="RefSeq" id="XP_014473925.1">
    <property type="nucleotide sequence ID" value="XM_014618439.1"/>
</dbReference>
<feature type="domain" description="C2H2-type" evidence="11">
    <location>
        <begin position="142"/>
        <end position="164"/>
    </location>
</feature>
<evidence type="ECO:0000256" key="3">
    <source>
        <dbReference type="ARBA" id="ARBA00022737"/>
    </source>
</evidence>
<dbReference type="InterPro" id="IPR036236">
    <property type="entry name" value="Znf_C2H2_sf"/>
</dbReference>
<evidence type="ECO:0000256" key="1">
    <source>
        <dbReference type="ARBA" id="ARBA00004123"/>
    </source>
</evidence>
<keyword evidence="9" id="KW-0539">Nucleus</keyword>
<evidence type="ECO:0000256" key="4">
    <source>
        <dbReference type="ARBA" id="ARBA00022771"/>
    </source>
</evidence>
<evidence type="ECO:0000313" key="13">
    <source>
        <dbReference type="RefSeq" id="XP_014473925.1"/>
    </source>
</evidence>
<sequence length="242" mass="27709">MSVWNVMQNAPLDLSRRGNAWKSGAFQRRLPCQVCGKSFDRPSLLKRHLRTHTGEKPHGCTVCGKMFSTSSSLNTHIRIHTGERPHECPMCGKRFTASSNLYYHRMTHYKEKPHKCDECGRSFPTPGDLRAHGYSHTGNWPLRCPVCNRGFCKLGALHHHMKSHGDYSYRCDVYNQKLPVNLRIHERLHNSHVSNNGTGSCTSIDSGISSVEIIRFEGLDNNYMHLPSVYPWPSWMSLQFKN</sequence>
<keyword evidence="6" id="KW-0805">Transcription regulation</keyword>
<dbReference type="Proteomes" id="UP000515204">
    <property type="component" value="Unplaced"/>
</dbReference>
<evidence type="ECO:0000256" key="7">
    <source>
        <dbReference type="ARBA" id="ARBA00023125"/>
    </source>
</evidence>
<dbReference type="SMART" id="SM00355">
    <property type="entry name" value="ZnF_C2H2"/>
    <property type="match status" value="5"/>
</dbReference>
<gene>
    <name evidence="13" type="primary">LOC106744047</name>
</gene>
<dbReference type="InterPro" id="IPR013087">
    <property type="entry name" value="Znf_C2H2_type"/>
</dbReference>
<dbReference type="FunFam" id="3.30.160.60:FF:000450">
    <property type="entry name" value="PR domain zinc finger protein 14"/>
    <property type="match status" value="1"/>
</dbReference>
<dbReference type="GO" id="GO:0000981">
    <property type="term" value="F:DNA-binding transcription factor activity, RNA polymerase II-specific"/>
    <property type="evidence" value="ECO:0007669"/>
    <property type="project" value="TreeGrafter"/>
</dbReference>
<evidence type="ECO:0000256" key="2">
    <source>
        <dbReference type="ARBA" id="ARBA00022723"/>
    </source>
</evidence>
<dbReference type="FunFam" id="3.30.160.60:FF:001818">
    <property type="entry name" value="GDNF-inducible zinc finger protein 1 isoform X1"/>
    <property type="match status" value="1"/>
</dbReference>
<keyword evidence="4 10" id="KW-0863">Zinc-finger</keyword>
<dbReference type="GeneID" id="106744047"/>
<keyword evidence="8" id="KW-0804">Transcription</keyword>
<evidence type="ECO:0000256" key="8">
    <source>
        <dbReference type="ARBA" id="ARBA00023163"/>
    </source>
</evidence>
<dbReference type="AlphaFoldDB" id="A0A6P3X6P1"/>
<dbReference type="SUPFAM" id="SSF57667">
    <property type="entry name" value="beta-beta-alpha zinc fingers"/>
    <property type="match status" value="3"/>
</dbReference>
<feature type="domain" description="C2H2-type" evidence="11">
    <location>
        <begin position="58"/>
        <end position="85"/>
    </location>
</feature>
<evidence type="ECO:0000256" key="10">
    <source>
        <dbReference type="PROSITE-ProRule" id="PRU00042"/>
    </source>
</evidence>
<dbReference type="FunFam" id="3.30.160.60:FF:000557">
    <property type="entry name" value="zinc finger and SCAN domain-containing protein 29"/>
    <property type="match status" value="1"/>
</dbReference>
<keyword evidence="3" id="KW-0677">Repeat</keyword>
<dbReference type="OrthoDB" id="3437960at2759"/>
<proteinExistence type="predicted"/>
<dbReference type="GO" id="GO:0008270">
    <property type="term" value="F:zinc ion binding"/>
    <property type="evidence" value="ECO:0007669"/>
    <property type="project" value="UniProtKB-KW"/>
</dbReference>
<keyword evidence="5" id="KW-0862">Zinc</keyword>
<evidence type="ECO:0000256" key="9">
    <source>
        <dbReference type="ARBA" id="ARBA00023242"/>
    </source>
</evidence>
<evidence type="ECO:0000313" key="12">
    <source>
        <dbReference type="Proteomes" id="UP000515204"/>
    </source>
</evidence>
<feature type="domain" description="C2H2-type" evidence="11">
    <location>
        <begin position="114"/>
        <end position="141"/>
    </location>
</feature>
<dbReference type="GO" id="GO:0003677">
    <property type="term" value="F:DNA binding"/>
    <property type="evidence" value="ECO:0007669"/>
    <property type="project" value="UniProtKB-KW"/>
</dbReference>
<dbReference type="PROSITE" id="PS50157">
    <property type="entry name" value="ZINC_FINGER_C2H2_2"/>
    <property type="match status" value="5"/>
</dbReference>
<keyword evidence="12" id="KW-1185">Reference proteome</keyword>
<organism evidence="12 13">
    <name type="scientific">Dinoponera quadriceps</name>
    <name type="common">South American ant</name>
    <dbReference type="NCBI Taxonomy" id="609295"/>
    <lineage>
        <taxon>Eukaryota</taxon>
        <taxon>Metazoa</taxon>
        <taxon>Ecdysozoa</taxon>
        <taxon>Arthropoda</taxon>
        <taxon>Hexapoda</taxon>
        <taxon>Insecta</taxon>
        <taxon>Pterygota</taxon>
        <taxon>Neoptera</taxon>
        <taxon>Endopterygota</taxon>
        <taxon>Hymenoptera</taxon>
        <taxon>Apocrita</taxon>
        <taxon>Aculeata</taxon>
        <taxon>Formicoidea</taxon>
        <taxon>Formicidae</taxon>
        <taxon>Ponerinae</taxon>
        <taxon>Ponerini</taxon>
        <taxon>Dinoponera</taxon>
    </lineage>
</organism>
<protein>
    <submittedName>
        <fullName evidence="13">Zinc finger protein 239-like</fullName>
    </submittedName>
</protein>
<dbReference type="KEGG" id="dqu:106744047"/>
<dbReference type="FunFam" id="3.30.160.60:FF:002343">
    <property type="entry name" value="Zinc finger protein 33A"/>
    <property type="match status" value="1"/>
</dbReference>
<evidence type="ECO:0000259" key="11">
    <source>
        <dbReference type="PROSITE" id="PS50157"/>
    </source>
</evidence>
<feature type="domain" description="C2H2-type" evidence="11">
    <location>
        <begin position="30"/>
        <end position="57"/>
    </location>
</feature>
<evidence type="ECO:0000256" key="5">
    <source>
        <dbReference type="ARBA" id="ARBA00022833"/>
    </source>
</evidence>
<keyword evidence="7" id="KW-0238">DNA-binding</keyword>
<reference evidence="13" key="1">
    <citation type="submission" date="2025-08" db="UniProtKB">
        <authorList>
            <consortium name="RefSeq"/>
        </authorList>
    </citation>
    <scope>IDENTIFICATION</scope>
</reference>
<feature type="domain" description="C2H2-type" evidence="11">
    <location>
        <begin position="86"/>
        <end position="113"/>
    </location>
</feature>
<accession>A0A6P3X6P1</accession>
<keyword evidence="2" id="KW-0479">Metal-binding</keyword>
<dbReference type="Pfam" id="PF00096">
    <property type="entry name" value="zf-C2H2"/>
    <property type="match status" value="5"/>
</dbReference>
<dbReference type="Gene3D" id="3.30.160.60">
    <property type="entry name" value="Classic Zinc Finger"/>
    <property type="match status" value="4"/>
</dbReference>
<dbReference type="PROSITE" id="PS00028">
    <property type="entry name" value="ZINC_FINGER_C2H2_1"/>
    <property type="match status" value="5"/>
</dbReference>
<dbReference type="PANTHER" id="PTHR24394">
    <property type="entry name" value="ZINC FINGER PROTEIN"/>
    <property type="match status" value="1"/>
</dbReference>
<evidence type="ECO:0000256" key="6">
    <source>
        <dbReference type="ARBA" id="ARBA00023015"/>
    </source>
</evidence>
<comment type="subcellular location">
    <subcellularLocation>
        <location evidence="1">Nucleus</location>
    </subcellularLocation>
</comment>
<dbReference type="GO" id="GO:0005634">
    <property type="term" value="C:nucleus"/>
    <property type="evidence" value="ECO:0007669"/>
    <property type="project" value="UniProtKB-SubCell"/>
</dbReference>
<name>A0A6P3X6P1_DINQU</name>
<dbReference type="PANTHER" id="PTHR24394:SF44">
    <property type="entry name" value="ZINC FINGER PROTEIN 271-LIKE"/>
    <property type="match status" value="1"/>
</dbReference>